<dbReference type="Pfam" id="PF01381">
    <property type="entry name" value="HTH_3"/>
    <property type="match status" value="1"/>
</dbReference>
<dbReference type="OrthoDB" id="1357763at2"/>
<evidence type="ECO:0000259" key="2">
    <source>
        <dbReference type="PROSITE" id="PS50943"/>
    </source>
</evidence>
<keyword evidence="4" id="KW-1185">Reference proteome</keyword>
<sequence>MKHIGLVIKQLCKEKNISITTVAEKLNKTRQTVYQDFARDNFTSQTLEKYAEILGMTLPELLAQCQDNVSTDTYRTNNSAIREEWQATKEKVQEELEFYKKELEFVKNLLLTEQKAHAETRLMLGKN</sequence>
<accession>A0A1I1MV69</accession>
<proteinExistence type="predicted"/>
<dbReference type="EMBL" id="FOLE01000011">
    <property type="protein sequence ID" value="SFC87108.1"/>
    <property type="molecule type" value="Genomic_DNA"/>
</dbReference>
<evidence type="ECO:0000313" key="4">
    <source>
        <dbReference type="Proteomes" id="UP000199514"/>
    </source>
</evidence>
<feature type="domain" description="HTH cro/C1-type" evidence="2">
    <location>
        <begin position="8"/>
        <end position="61"/>
    </location>
</feature>
<dbReference type="SMART" id="SM00530">
    <property type="entry name" value="HTH_XRE"/>
    <property type="match status" value="1"/>
</dbReference>
<evidence type="ECO:0000313" key="3">
    <source>
        <dbReference type="EMBL" id="SFC87108.1"/>
    </source>
</evidence>
<protein>
    <submittedName>
        <fullName evidence="3">Helix-turn-helix</fullName>
    </submittedName>
</protein>
<gene>
    <name evidence="3" type="ORF">SAMN05421780_11126</name>
</gene>
<dbReference type="InterPro" id="IPR010982">
    <property type="entry name" value="Lambda_DNA-bd_dom_sf"/>
</dbReference>
<dbReference type="CDD" id="cd00093">
    <property type="entry name" value="HTH_XRE"/>
    <property type="match status" value="1"/>
</dbReference>
<dbReference type="Gene3D" id="1.10.260.40">
    <property type="entry name" value="lambda repressor-like DNA-binding domains"/>
    <property type="match status" value="1"/>
</dbReference>
<dbReference type="InterPro" id="IPR001387">
    <property type="entry name" value="Cro/C1-type_HTH"/>
</dbReference>
<dbReference type="Proteomes" id="UP000199514">
    <property type="component" value="Unassembled WGS sequence"/>
</dbReference>
<dbReference type="RefSeq" id="WP_091515537.1">
    <property type="nucleotide sequence ID" value="NZ_FOLE01000011.1"/>
</dbReference>
<dbReference type="STRING" id="927664.SAMN05421780_11126"/>
<evidence type="ECO:0000256" key="1">
    <source>
        <dbReference type="SAM" id="Coils"/>
    </source>
</evidence>
<feature type="coiled-coil region" evidence="1">
    <location>
        <begin position="82"/>
        <end position="109"/>
    </location>
</feature>
<dbReference type="GO" id="GO:0003677">
    <property type="term" value="F:DNA binding"/>
    <property type="evidence" value="ECO:0007669"/>
    <property type="project" value="InterPro"/>
</dbReference>
<dbReference type="SUPFAM" id="SSF47413">
    <property type="entry name" value="lambda repressor-like DNA-binding domains"/>
    <property type="match status" value="1"/>
</dbReference>
<reference evidence="3 4" key="1">
    <citation type="submission" date="2016-10" db="EMBL/GenBank/DDBJ databases">
        <authorList>
            <person name="de Groot N.N."/>
        </authorList>
    </citation>
    <scope>NUCLEOTIDE SEQUENCE [LARGE SCALE GENOMIC DNA]</scope>
    <source>
        <strain evidence="3 4">DSM 6793</strain>
    </source>
</reference>
<dbReference type="PROSITE" id="PS50943">
    <property type="entry name" value="HTH_CROC1"/>
    <property type="match status" value="1"/>
</dbReference>
<keyword evidence="1" id="KW-0175">Coiled coil</keyword>
<organism evidence="3 4">
    <name type="scientific">Flexibacter flexilis DSM 6793</name>
    <dbReference type="NCBI Taxonomy" id="927664"/>
    <lineage>
        <taxon>Bacteria</taxon>
        <taxon>Pseudomonadati</taxon>
        <taxon>Bacteroidota</taxon>
        <taxon>Cytophagia</taxon>
        <taxon>Cytophagales</taxon>
        <taxon>Flexibacteraceae</taxon>
        <taxon>Flexibacter</taxon>
    </lineage>
</organism>
<dbReference type="AlphaFoldDB" id="A0A1I1MV69"/>
<name>A0A1I1MV69_9BACT</name>